<gene>
    <name evidence="1" type="ORF">Mco01_28220</name>
</gene>
<evidence type="ECO:0000313" key="1">
    <source>
        <dbReference type="EMBL" id="GIH39822.1"/>
    </source>
</evidence>
<accession>A0ABQ4FYD4</accession>
<organism evidence="1 2">
    <name type="scientific">Microbispora corallina</name>
    <dbReference type="NCBI Taxonomy" id="83302"/>
    <lineage>
        <taxon>Bacteria</taxon>
        <taxon>Bacillati</taxon>
        <taxon>Actinomycetota</taxon>
        <taxon>Actinomycetes</taxon>
        <taxon>Streptosporangiales</taxon>
        <taxon>Streptosporangiaceae</taxon>
        <taxon>Microbispora</taxon>
    </lineage>
</organism>
<dbReference type="Proteomes" id="UP000603904">
    <property type="component" value="Unassembled WGS sequence"/>
</dbReference>
<evidence type="ECO:0008006" key="3">
    <source>
        <dbReference type="Google" id="ProtNLM"/>
    </source>
</evidence>
<protein>
    <recommendedName>
        <fullName evidence="3">Ferredoxin</fullName>
    </recommendedName>
</protein>
<keyword evidence="2" id="KW-1185">Reference proteome</keyword>
<sequence length="88" mass="9152">MTVRRDDRLADGPGMRPVRCDRCGAGVEARKASWQQTSVQWTAAAAAACAERRAAPGGQDGGLFLGCEALRASITRAALDGALVVPDP</sequence>
<name>A0ABQ4FYD4_9ACTN</name>
<reference evidence="1 2" key="1">
    <citation type="submission" date="2021-01" db="EMBL/GenBank/DDBJ databases">
        <title>Whole genome shotgun sequence of Microbispora corallina NBRC 16416.</title>
        <authorList>
            <person name="Komaki H."/>
            <person name="Tamura T."/>
        </authorList>
    </citation>
    <scope>NUCLEOTIDE SEQUENCE [LARGE SCALE GENOMIC DNA]</scope>
    <source>
        <strain evidence="1 2">NBRC 16416</strain>
    </source>
</reference>
<comment type="caution">
    <text evidence="1">The sequence shown here is derived from an EMBL/GenBank/DDBJ whole genome shotgun (WGS) entry which is preliminary data.</text>
</comment>
<dbReference type="EMBL" id="BOOC01000011">
    <property type="protein sequence ID" value="GIH39822.1"/>
    <property type="molecule type" value="Genomic_DNA"/>
</dbReference>
<dbReference type="RefSeq" id="WP_204057315.1">
    <property type="nucleotide sequence ID" value="NZ_BAAAGP010000011.1"/>
</dbReference>
<proteinExistence type="predicted"/>
<evidence type="ECO:0000313" key="2">
    <source>
        <dbReference type="Proteomes" id="UP000603904"/>
    </source>
</evidence>